<evidence type="ECO:0000256" key="11">
    <source>
        <dbReference type="ARBA" id="ARBA00034921"/>
    </source>
</evidence>
<comment type="similarity">
    <text evidence="4">Belongs to the PhyH family.</text>
</comment>
<evidence type="ECO:0000256" key="4">
    <source>
        <dbReference type="ARBA" id="ARBA00005830"/>
    </source>
</evidence>
<comment type="cofactor">
    <cofactor evidence="2">
        <name>Fe cation</name>
        <dbReference type="ChEBI" id="CHEBI:24875"/>
    </cofactor>
</comment>
<keyword evidence="6" id="KW-0847">Vitamin C</keyword>
<name>A0A0K0EJX2_STRER</name>
<dbReference type="Gene3D" id="2.60.120.620">
    <property type="entry name" value="q2cbj1_9rhob like domain"/>
    <property type="match status" value="1"/>
</dbReference>
<dbReference type="WBParaSite" id="SSTP_0000976200.1">
    <property type="protein sequence ID" value="SSTP_0000976200.1"/>
    <property type="gene ID" value="SSTP_0000976200"/>
</dbReference>
<keyword evidence="13" id="KW-1185">Reference proteome</keyword>
<dbReference type="PANTHER" id="PTHR21308:SF1">
    <property type="entry name" value="PHYTANOYL-COA DIOXYGENASE, PEROXISOMAL"/>
    <property type="match status" value="1"/>
</dbReference>
<comment type="pathway">
    <text evidence="3">Lipid metabolism; fatty acid metabolism.</text>
</comment>
<keyword evidence="9" id="KW-0408">Iron</keyword>
<sequence length="313" mass="35888">MSTTETLEGNFQIGNNVLTEEERKQYETEGYIVIKNCIPKHEIDKYYQRFEEICQGKIKIPTLTIMRDISIVKNNEFQNERIVNKIQDFNDDEVLFSYCCYPTVINVVKDLIGNGSRDPTILSMHTMLINKPPDSGQLTSRHPMHQDLNYFPFRPSSGICCAWTAMEKINRQNGCLVVVPGSHKGTLLKHSYPDWEGGVNKAYHGIQDYDPSIPKVYVEMECGDTVFFHPLLIHGSGANRTKGFRKAISCHYANDSICRYVDLKGTIQEHVENEIIEMAKKKFAKKGLTEIEITFQDIWSLRARTVCGKRSHL</sequence>
<evidence type="ECO:0000256" key="6">
    <source>
        <dbReference type="ARBA" id="ARBA00022896"/>
    </source>
</evidence>
<dbReference type="GO" id="GO:0031418">
    <property type="term" value="F:L-ascorbic acid binding"/>
    <property type="evidence" value="ECO:0007669"/>
    <property type="project" value="UniProtKB-KW"/>
</dbReference>
<dbReference type="PANTHER" id="PTHR21308">
    <property type="entry name" value="PHYTANOYL-COA ALPHA-HYDROXYLASE"/>
    <property type="match status" value="1"/>
</dbReference>
<evidence type="ECO:0000256" key="9">
    <source>
        <dbReference type="ARBA" id="ARBA00023004"/>
    </source>
</evidence>
<evidence type="ECO:0000256" key="8">
    <source>
        <dbReference type="ARBA" id="ARBA00023002"/>
    </source>
</evidence>
<dbReference type="AlphaFoldDB" id="A0A0K0EJX2"/>
<dbReference type="WBParaSite" id="TCONS_00010169.p1">
    <property type="protein sequence ID" value="TCONS_00010169.p1"/>
    <property type="gene ID" value="XLOC_007867"/>
</dbReference>
<dbReference type="GO" id="GO:0005777">
    <property type="term" value="C:peroxisome"/>
    <property type="evidence" value="ECO:0007669"/>
    <property type="project" value="UniProtKB-ARBA"/>
</dbReference>
<dbReference type="STRING" id="6248.A0A0K0EJX2"/>
<protein>
    <recommendedName>
        <fullName evidence="10">phytanoyl-CoA dioxygenase</fullName>
        <ecNumber evidence="10">1.14.11.18</ecNumber>
    </recommendedName>
    <alternativeName>
        <fullName evidence="11">Phytanic acid oxidase</fullName>
    </alternativeName>
    <alternativeName>
        <fullName evidence="12">Phytanoyl-CoA alpha-hydroxylase</fullName>
    </alternativeName>
</protein>
<dbReference type="InterPro" id="IPR047128">
    <property type="entry name" value="PhyH"/>
</dbReference>
<comment type="cofactor">
    <cofactor evidence="1">
        <name>L-ascorbate</name>
        <dbReference type="ChEBI" id="CHEBI:38290"/>
    </cofactor>
</comment>
<dbReference type="Pfam" id="PF05721">
    <property type="entry name" value="PhyH"/>
    <property type="match status" value="1"/>
</dbReference>
<dbReference type="GO" id="GO:0048244">
    <property type="term" value="F:phytanoyl-CoA dioxygenase activity"/>
    <property type="evidence" value="ECO:0007669"/>
    <property type="project" value="UniProtKB-EC"/>
</dbReference>
<keyword evidence="7" id="KW-0223">Dioxygenase</keyword>
<dbReference type="SUPFAM" id="SSF51197">
    <property type="entry name" value="Clavaminate synthase-like"/>
    <property type="match status" value="1"/>
</dbReference>
<dbReference type="EC" id="1.14.11.18" evidence="10"/>
<dbReference type="FunFam" id="2.60.120.620:FF:000012">
    <property type="entry name" value="Phytanoyl-CoA dioxygenase, peroxisomal"/>
    <property type="match status" value="1"/>
</dbReference>
<evidence type="ECO:0000256" key="10">
    <source>
        <dbReference type="ARBA" id="ARBA00034809"/>
    </source>
</evidence>
<evidence type="ECO:0000256" key="5">
    <source>
        <dbReference type="ARBA" id="ARBA00022723"/>
    </source>
</evidence>
<evidence type="ECO:0000256" key="3">
    <source>
        <dbReference type="ARBA" id="ARBA00004872"/>
    </source>
</evidence>
<evidence type="ECO:0000256" key="12">
    <source>
        <dbReference type="ARBA" id="ARBA00034924"/>
    </source>
</evidence>
<evidence type="ECO:0000313" key="14">
    <source>
        <dbReference type="WBParaSite" id="SSTP_0000976200.1"/>
    </source>
</evidence>
<reference evidence="14" key="1">
    <citation type="submission" date="2015-08" db="UniProtKB">
        <authorList>
            <consortium name="WormBaseParasite"/>
        </authorList>
    </citation>
    <scope>IDENTIFICATION</scope>
</reference>
<accession>A0A0K0EJX2</accession>
<keyword evidence="8" id="KW-0560">Oxidoreductase</keyword>
<dbReference type="GO" id="GO:0046872">
    <property type="term" value="F:metal ion binding"/>
    <property type="evidence" value="ECO:0007669"/>
    <property type="project" value="UniProtKB-KW"/>
</dbReference>
<evidence type="ECO:0000256" key="7">
    <source>
        <dbReference type="ARBA" id="ARBA00022964"/>
    </source>
</evidence>
<dbReference type="Proteomes" id="UP000035681">
    <property type="component" value="Unplaced"/>
</dbReference>
<dbReference type="InterPro" id="IPR008775">
    <property type="entry name" value="Phytyl_CoA_dOase-like"/>
</dbReference>
<evidence type="ECO:0000313" key="13">
    <source>
        <dbReference type="Proteomes" id="UP000035681"/>
    </source>
</evidence>
<dbReference type="GO" id="GO:0001561">
    <property type="term" value="P:fatty acid alpha-oxidation"/>
    <property type="evidence" value="ECO:0007669"/>
    <property type="project" value="InterPro"/>
</dbReference>
<proteinExistence type="inferred from homology"/>
<evidence type="ECO:0000256" key="2">
    <source>
        <dbReference type="ARBA" id="ARBA00001962"/>
    </source>
</evidence>
<organism evidence="14">
    <name type="scientific">Strongyloides stercoralis</name>
    <name type="common">Threadworm</name>
    <dbReference type="NCBI Taxonomy" id="6248"/>
    <lineage>
        <taxon>Eukaryota</taxon>
        <taxon>Metazoa</taxon>
        <taxon>Ecdysozoa</taxon>
        <taxon>Nematoda</taxon>
        <taxon>Chromadorea</taxon>
        <taxon>Rhabditida</taxon>
        <taxon>Tylenchina</taxon>
        <taxon>Panagrolaimomorpha</taxon>
        <taxon>Strongyloidoidea</taxon>
        <taxon>Strongyloididae</taxon>
        <taxon>Strongyloides</taxon>
    </lineage>
</organism>
<keyword evidence="5" id="KW-0479">Metal-binding</keyword>
<evidence type="ECO:0000256" key="1">
    <source>
        <dbReference type="ARBA" id="ARBA00001961"/>
    </source>
</evidence>